<name>A0A2U1AGR5_9BACT</name>
<accession>A0A2U1AGR5</accession>
<protein>
    <submittedName>
        <fullName evidence="1">Uncharacterized protein</fullName>
    </submittedName>
</protein>
<dbReference type="InterPro" id="IPR036514">
    <property type="entry name" value="SGNH_hydro_sf"/>
</dbReference>
<dbReference type="GO" id="GO:0016788">
    <property type="term" value="F:hydrolase activity, acting on ester bonds"/>
    <property type="evidence" value="ECO:0007669"/>
    <property type="project" value="UniProtKB-ARBA"/>
</dbReference>
<evidence type="ECO:0000313" key="1">
    <source>
        <dbReference type="EMBL" id="PVY35603.1"/>
    </source>
</evidence>
<reference evidence="1 2" key="1">
    <citation type="submission" date="2018-04" db="EMBL/GenBank/DDBJ databases">
        <title>Genomic Encyclopedia of Type Strains, Phase IV (KMG-IV): sequencing the most valuable type-strain genomes for metagenomic binning, comparative biology and taxonomic classification.</title>
        <authorList>
            <person name="Goeker M."/>
        </authorList>
    </citation>
    <scope>NUCLEOTIDE SEQUENCE [LARGE SCALE GENOMIC DNA]</scope>
    <source>
        <strain evidence="1 2">DSM 14823</strain>
    </source>
</reference>
<gene>
    <name evidence="1" type="ORF">C8D82_14010</name>
</gene>
<proteinExistence type="predicted"/>
<keyword evidence="2" id="KW-1185">Reference proteome</keyword>
<dbReference type="SUPFAM" id="SSF52266">
    <property type="entry name" value="SGNH hydrolase"/>
    <property type="match status" value="1"/>
</dbReference>
<dbReference type="EMBL" id="QEKH01000040">
    <property type="protein sequence ID" value="PVY35603.1"/>
    <property type="molecule type" value="Genomic_DNA"/>
</dbReference>
<sequence length="392" mass="44151">MIGKNILLAAALCAGEMSMAIQFDGTLTDKLPGWSFKASKPKDGLVYNEFEGYYPDKGGKLSSAPIRIGERPSGSFYRVRFDAKAPERSYWGVDFFDASGKLLPDYYGVIHPGDRAGYEFIIYAMGKVDSMRVFFQSNRGIEAWNLSVEPATPEEAARWCDELYATLPPIDFKAAADSFQKLPRTAEALRTGKPWRVVFLGDSIMQDAFHSQFESLVKREFPKSNLDYIISMRGSTGCWFYRKPENFQSYAAAMKPDLLVIGGISNYQGKDKAADTAAILEVAERARKELGCEVLLLTGALSIDTRGKETAPRKWALEADKEVQKMNDFERLYSGAAKLDIPVWDMTTPCYNWLYASGKPYEFHSRDYVHSGERGKQIIGRVLFEYFRTAQP</sequence>
<dbReference type="CDD" id="cd00229">
    <property type="entry name" value="SGNH_hydrolase"/>
    <property type="match status" value="1"/>
</dbReference>
<dbReference type="AlphaFoldDB" id="A0A2U1AGR5"/>
<organism evidence="1 2">
    <name type="scientific">Victivallis vadensis</name>
    <dbReference type="NCBI Taxonomy" id="172901"/>
    <lineage>
        <taxon>Bacteria</taxon>
        <taxon>Pseudomonadati</taxon>
        <taxon>Lentisphaerota</taxon>
        <taxon>Lentisphaeria</taxon>
        <taxon>Victivallales</taxon>
        <taxon>Victivallaceae</taxon>
        <taxon>Victivallis</taxon>
    </lineage>
</organism>
<comment type="caution">
    <text evidence="1">The sequence shown here is derived from an EMBL/GenBank/DDBJ whole genome shotgun (WGS) entry which is preliminary data.</text>
</comment>
<evidence type="ECO:0000313" key="2">
    <source>
        <dbReference type="Proteomes" id="UP000245959"/>
    </source>
</evidence>
<dbReference type="Gene3D" id="3.40.50.1110">
    <property type="entry name" value="SGNH hydrolase"/>
    <property type="match status" value="1"/>
</dbReference>
<dbReference type="Proteomes" id="UP000245959">
    <property type="component" value="Unassembled WGS sequence"/>
</dbReference>